<proteinExistence type="predicted"/>
<evidence type="ECO:0000313" key="1">
    <source>
        <dbReference type="EMBL" id="ASJ76748.1"/>
    </source>
</evidence>
<organism evidence="1 2">
    <name type="scientific">Granulosicoccus antarcticus IMCC3135</name>
    <dbReference type="NCBI Taxonomy" id="1192854"/>
    <lineage>
        <taxon>Bacteria</taxon>
        <taxon>Pseudomonadati</taxon>
        <taxon>Pseudomonadota</taxon>
        <taxon>Gammaproteobacteria</taxon>
        <taxon>Chromatiales</taxon>
        <taxon>Granulosicoccaceae</taxon>
        <taxon>Granulosicoccus</taxon>
    </lineage>
</organism>
<dbReference type="RefSeq" id="WP_088921490.1">
    <property type="nucleotide sequence ID" value="NZ_CP018632.1"/>
</dbReference>
<evidence type="ECO:0000313" key="2">
    <source>
        <dbReference type="Proteomes" id="UP000250079"/>
    </source>
</evidence>
<accession>A0A2Z2P320</accession>
<reference evidence="1 2" key="1">
    <citation type="submission" date="2016-12" db="EMBL/GenBank/DDBJ databases">
        <authorList>
            <person name="Song W.-J."/>
            <person name="Kurnit D.M."/>
        </authorList>
    </citation>
    <scope>NUCLEOTIDE SEQUENCE [LARGE SCALE GENOMIC DNA]</scope>
    <source>
        <strain evidence="1 2">IMCC3135</strain>
    </source>
</reference>
<dbReference type="Proteomes" id="UP000250079">
    <property type="component" value="Chromosome"/>
</dbReference>
<sequence>MDEIVKRKLLLAKEFYKNGSRNADYEDAVSKMVAVHNLHIAVEITLRTIILEFEVRREKQLNIDFESMMGEIDNHGELKKQQKRLPYRQDMRNLNSFRNLIQHQAIEPDGTAMNDWRVLTSRFLKQAYADYFEIDFEELSKISFIENPVIRKHLVVAKKHFEFTNYESAAGYAASAFDLASHTIFDKLEGVSRPQETRFSFDEFGLSSKYAGSENEPLLKEIEKQHDRLMIVERFLAASAAGIEPNDYENFKLRAPHVAHTGDGRTHIGPWNKPGTLDERMCANWVIDFSTKAILRWQQLGYELKIWDRLGDPTSHLDDQIENMCVESLLRDNICQDTPPSNNKS</sequence>
<dbReference type="KEGG" id="gai:IMCC3135_33520"/>
<dbReference type="AlphaFoldDB" id="A0A2Z2P320"/>
<evidence type="ECO:0008006" key="3">
    <source>
        <dbReference type="Google" id="ProtNLM"/>
    </source>
</evidence>
<dbReference type="EMBL" id="CP018632">
    <property type="protein sequence ID" value="ASJ76748.1"/>
    <property type="molecule type" value="Genomic_DNA"/>
</dbReference>
<keyword evidence="2" id="KW-1185">Reference proteome</keyword>
<dbReference type="OrthoDB" id="1016932at2"/>
<gene>
    <name evidence="1" type="ORF">IMCC3135_33520</name>
</gene>
<protein>
    <recommendedName>
        <fullName evidence="3">DUF3644 domain-containing protein</fullName>
    </recommendedName>
</protein>
<name>A0A2Z2P320_9GAMM</name>